<keyword evidence="22" id="KW-1185">Reference proteome</keyword>
<dbReference type="GO" id="GO:0006235">
    <property type="term" value="P:dTTP biosynthetic process"/>
    <property type="evidence" value="ECO:0007669"/>
    <property type="project" value="UniProtKB-UniRule"/>
</dbReference>
<keyword evidence="11 17" id="KW-0418">Kinase</keyword>
<comment type="catalytic activity">
    <reaction evidence="15 17">
        <text>dTMP + ATP = dTDP + ADP</text>
        <dbReference type="Rhea" id="RHEA:13517"/>
        <dbReference type="ChEBI" id="CHEBI:30616"/>
        <dbReference type="ChEBI" id="CHEBI:58369"/>
        <dbReference type="ChEBI" id="CHEBI:63528"/>
        <dbReference type="ChEBI" id="CHEBI:456216"/>
        <dbReference type="EC" id="2.7.4.9"/>
    </reaction>
</comment>
<gene>
    <name evidence="17" type="primary">tmk</name>
    <name evidence="21" type="ORF">CLV92_112122</name>
</gene>
<dbReference type="SUPFAM" id="SSF103473">
    <property type="entry name" value="MFS general substrate transporter"/>
    <property type="match status" value="1"/>
</dbReference>
<protein>
    <recommendedName>
        <fullName evidence="4 17">Thymidylate kinase</fullName>
        <ecNumber evidence="3 17">2.7.4.9</ecNumber>
    </recommendedName>
    <alternativeName>
        <fullName evidence="17">dTMP kinase</fullName>
    </alternativeName>
</protein>
<evidence type="ECO:0000313" key="21">
    <source>
        <dbReference type="EMBL" id="PPK92943.1"/>
    </source>
</evidence>
<feature type="transmembrane region" description="Helical" evidence="19">
    <location>
        <begin position="132"/>
        <end position="161"/>
    </location>
</feature>
<keyword evidence="14 19" id="KW-0472">Membrane</keyword>
<accession>A0A2S6IFG8</accession>
<feature type="transmembrane region" description="Helical" evidence="19">
    <location>
        <begin position="307"/>
        <end position="327"/>
    </location>
</feature>
<dbReference type="GO" id="GO:0004798">
    <property type="term" value="F:dTMP kinase activity"/>
    <property type="evidence" value="ECO:0007669"/>
    <property type="project" value="UniProtKB-UniRule"/>
</dbReference>
<dbReference type="Proteomes" id="UP000239485">
    <property type="component" value="Unassembled WGS sequence"/>
</dbReference>
<reference evidence="21 22" key="1">
    <citation type="submission" date="2018-02" db="EMBL/GenBank/DDBJ databases">
        <title>Genomic Encyclopedia of Archaeal and Bacterial Type Strains, Phase II (KMG-II): from individual species to whole genera.</title>
        <authorList>
            <person name="Goeker M."/>
        </authorList>
    </citation>
    <scope>NUCLEOTIDE SEQUENCE [LARGE SCALE GENOMIC DNA]</scope>
    <source>
        <strain evidence="21 22">DSM 22857</strain>
    </source>
</reference>
<dbReference type="Gene3D" id="1.20.1250.20">
    <property type="entry name" value="MFS general substrate transporter like domains"/>
    <property type="match status" value="1"/>
</dbReference>
<evidence type="ECO:0000256" key="16">
    <source>
        <dbReference type="ARBA" id="ARBA00057735"/>
    </source>
</evidence>
<evidence type="ECO:0000256" key="8">
    <source>
        <dbReference type="ARBA" id="ARBA00022692"/>
    </source>
</evidence>
<keyword evidence="12 17" id="KW-0067">ATP-binding</keyword>
<evidence type="ECO:0000256" key="14">
    <source>
        <dbReference type="ARBA" id="ARBA00023136"/>
    </source>
</evidence>
<comment type="caution">
    <text evidence="21">The sequence shown here is derived from an EMBL/GenBank/DDBJ whole genome shotgun (WGS) entry which is preliminary data.</text>
</comment>
<comment type="subcellular location">
    <subcellularLocation>
        <location evidence="1">Cell inner membrane</location>
        <topology evidence="1">Multi-pass membrane protein</topology>
    </subcellularLocation>
</comment>
<dbReference type="GO" id="GO:0005886">
    <property type="term" value="C:plasma membrane"/>
    <property type="evidence" value="ECO:0007669"/>
    <property type="project" value="UniProtKB-SubCell"/>
</dbReference>
<dbReference type="Pfam" id="PF05977">
    <property type="entry name" value="MFS_3"/>
    <property type="match status" value="1"/>
</dbReference>
<feature type="compositionally biased region" description="Low complexity" evidence="18">
    <location>
        <begin position="701"/>
        <end position="725"/>
    </location>
</feature>
<feature type="transmembrane region" description="Helical" evidence="19">
    <location>
        <begin position="440"/>
        <end position="460"/>
    </location>
</feature>
<evidence type="ECO:0000256" key="18">
    <source>
        <dbReference type="SAM" id="MobiDB-lite"/>
    </source>
</evidence>
<feature type="transmembrane region" description="Helical" evidence="19">
    <location>
        <begin position="54"/>
        <end position="77"/>
    </location>
</feature>
<feature type="binding site" evidence="17">
    <location>
        <begin position="505"/>
        <end position="512"/>
    </location>
    <ligand>
        <name>ATP</name>
        <dbReference type="ChEBI" id="CHEBI:30616"/>
    </ligand>
</feature>
<proteinExistence type="inferred from homology"/>
<dbReference type="SUPFAM" id="SSF52540">
    <property type="entry name" value="P-loop containing nucleoside triphosphate hydrolases"/>
    <property type="match status" value="1"/>
</dbReference>
<evidence type="ECO:0000256" key="1">
    <source>
        <dbReference type="ARBA" id="ARBA00004429"/>
    </source>
</evidence>
<feature type="transmembrane region" description="Helical" evidence="19">
    <location>
        <begin position="182"/>
        <end position="208"/>
    </location>
</feature>
<keyword evidence="6" id="KW-1003">Cell membrane</keyword>
<dbReference type="EMBL" id="PTJD01000012">
    <property type="protein sequence ID" value="PPK92943.1"/>
    <property type="molecule type" value="Genomic_DNA"/>
</dbReference>
<dbReference type="RefSeq" id="WP_245886889.1">
    <property type="nucleotide sequence ID" value="NZ_PTJD01000012.1"/>
</dbReference>
<dbReference type="InterPro" id="IPR018095">
    <property type="entry name" value="Thymidylate_kin_CS"/>
</dbReference>
<dbReference type="PANTHER" id="PTHR23513">
    <property type="entry name" value="INTEGRAL MEMBRANE EFFLUX PROTEIN-RELATED"/>
    <property type="match status" value="1"/>
</dbReference>
<comment type="function">
    <text evidence="16 17">Phosphorylation of dTMP to form dTDP in both de novo and salvage pathways of dTTP synthesis.</text>
</comment>
<evidence type="ECO:0000256" key="10">
    <source>
        <dbReference type="ARBA" id="ARBA00022741"/>
    </source>
</evidence>
<dbReference type="GO" id="GO:0006233">
    <property type="term" value="P:dTDP biosynthetic process"/>
    <property type="evidence" value="ECO:0007669"/>
    <property type="project" value="InterPro"/>
</dbReference>
<dbReference type="Pfam" id="PF02223">
    <property type="entry name" value="Thymidylate_kin"/>
    <property type="match status" value="1"/>
</dbReference>
<dbReference type="GO" id="GO:0005524">
    <property type="term" value="F:ATP binding"/>
    <property type="evidence" value="ECO:0007669"/>
    <property type="project" value="UniProtKB-UniRule"/>
</dbReference>
<feature type="transmembrane region" description="Helical" evidence="19">
    <location>
        <begin position="89"/>
        <end position="112"/>
    </location>
</feature>
<dbReference type="CDD" id="cd06173">
    <property type="entry name" value="MFS_MefA_like"/>
    <property type="match status" value="1"/>
</dbReference>
<feature type="transmembrane region" description="Helical" evidence="19">
    <location>
        <begin position="363"/>
        <end position="385"/>
    </location>
</feature>
<keyword evidence="8 19" id="KW-0812">Transmembrane</keyword>
<feature type="region of interest" description="Disordered" evidence="18">
    <location>
        <begin position="1"/>
        <end position="33"/>
    </location>
</feature>
<evidence type="ECO:0000313" key="22">
    <source>
        <dbReference type="Proteomes" id="UP000239485"/>
    </source>
</evidence>
<dbReference type="Gene3D" id="3.40.50.300">
    <property type="entry name" value="P-loop containing nucleotide triphosphate hydrolases"/>
    <property type="match status" value="1"/>
</dbReference>
<evidence type="ECO:0000256" key="15">
    <source>
        <dbReference type="ARBA" id="ARBA00048743"/>
    </source>
</evidence>
<name>A0A2S6IFG8_9ACTN</name>
<evidence type="ECO:0000256" key="3">
    <source>
        <dbReference type="ARBA" id="ARBA00012980"/>
    </source>
</evidence>
<evidence type="ECO:0000256" key="6">
    <source>
        <dbReference type="ARBA" id="ARBA00022475"/>
    </source>
</evidence>
<keyword evidence="5" id="KW-0813">Transport</keyword>
<dbReference type="InterPro" id="IPR036259">
    <property type="entry name" value="MFS_trans_sf"/>
</dbReference>
<dbReference type="InterPro" id="IPR027417">
    <property type="entry name" value="P-loop_NTPase"/>
</dbReference>
<dbReference type="InterPro" id="IPR010290">
    <property type="entry name" value="TM_effector"/>
</dbReference>
<evidence type="ECO:0000256" key="9">
    <source>
        <dbReference type="ARBA" id="ARBA00022727"/>
    </source>
</evidence>
<evidence type="ECO:0000256" key="19">
    <source>
        <dbReference type="SAM" id="Phobius"/>
    </source>
</evidence>
<dbReference type="InterPro" id="IPR018094">
    <property type="entry name" value="Thymidylate_kinase"/>
</dbReference>
<keyword evidence="10 17" id="KW-0547">Nucleotide-binding</keyword>
<keyword evidence="7 17" id="KW-0808">Transferase</keyword>
<dbReference type="PROSITE" id="PS01331">
    <property type="entry name" value="THYMIDYLATE_KINASE"/>
    <property type="match status" value="1"/>
</dbReference>
<feature type="transmembrane region" description="Helical" evidence="19">
    <location>
        <begin position="397"/>
        <end position="420"/>
    </location>
</feature>
<feature type="region of interest" description="Disordered" evidence="18">
    <location>
        <begin position="701"/>
        <end position="733"/>
    </location>
</feature>
<dbReference type="AlphaFoldDB" id="A0A2S6IFG8"/>
<comment type="similarity">
    <text evidence="2 17">Belongs to the thymidylate kinase family.</text>
</comment>
<sequence>MSATPPVPSAAPGSGREAGRSTDPALAAGTGPDAEVVPDHDVRAVLAITAFRRLWLALALSSFGDWLGTFAKIGMAAGIAGGDHTRANLAVSAVIILQIAPAALLGPLAGALADRLDRRATMVVGDLLRFGLFASIPVVGTLTWLFVATLLIELVALFWGPAKDATVPNLVPRRQLEAANQVSLAATYGSAPVAGVVFIALTLLAGVLDGFVPALAGSQVNLALYVNAVTFLVAALVVARLDIPPRAPRREGARTSVWRDIVEGWRFVGRNRVLRGLVGGMLGAFAAGGVVIGLGRSLVRDLGAGDPGFGVLAVAVFSGLALGMWTGPRLLSGLSRRRLFALALTAAGGFLLLVGLVPNIVMAALFCLGLGACAGVAWVTGFTLLGLEADDEVRGRTFAFVGSVTRIVLVLVMAAAPALAALLGEHTLRFTAHHALTYNGAALTFGLAGLLLTAAGVLALRSMDDRPGTSLRRDLQRAWRERGRSAGERSGARPPWPGTFVALEGGDGAGKSTQARLLQAWVHEELGREVVLSREPGGTVTGVALREVLLLTKQPLDPRAEALLFAADRAQHVAEVLRPALERGAVVVSDRYVDSSLAYQGAGRALEQADVERLSRWATQGLLPDLTVVLDVDPATARARRGGDAGRGGDDRMEAESVAFHERVRRQFLDLAAREPERYLVVDASGAPEDVAARIRQRLEPLLGSSTTSAGTGPAGATAAPRPASQPATGASS</sequence>
<evidence type="ECO:0000259" key="20">
    <source>
        <dbReference type="Pfam" id="PF02223"/>
    </source>
</evidence>
<evidence type="ECO:0000256" key="13">
    <source>
        <dbReference type="ARBA" id="ARBA00022989"/>
    </source>
</evidence>
<dbReference type="PANTHER" id="PTHR23513:SF9">
    <property type="entry name" value="ENTEROBACTIN EXPORTER ENTS"/>
    <property type="match status" value="1"/>
</dbReference>
<feature type="domain" description="Thymidylate kinase-like" evidence="20">
    <location>
        <begin position="503"/>
        <end position="695"/>
    </location>
</feature>
<keyword evidence="9 17" id="KW-0545">Nucleotide biosynthesis</keyword>
<dbReference type="FunFam" id="3.40.50.300:FF:000225">
    <property type="entry name" value="Thymidylate kinase"/>
    <property type="match status" value="1"/>
</dbReference>
<evidence type="ECO:0000256" key="11">
    <source>
        <dbReference type="ARBA" id="ARBA00022777"/>
    </source>
</evidence>
<evidence type="ECO:0000256" key="4">
    <source>
        <dbReference type="ARBA" id="ARBA00017144"/>
    </source>
</evidence>
<feature type="transmembrane region" description="Helical" evidence="19">
    <location>
        <begin position="220"/>
        <end position="241"/>
    </location>
</feature>
<evidence type="ECO:0000256" key="2">
    <source>
        <dbReference type="ARBA" id="ARBA00009776"/>
    </source>
</evidence>
<dbReference type="EC" id="2.7.4.9" evidence="3 17"/>
<feature type="transmembrane region" description="Helical" evidence="19">
    <location>
        <begin position="273"/>
        <end position="295"/>
    </location>
</feature>
<dbReference type="CDD" id="cd01672">
    <property type="entry name" value="TMPK"/>
    <property type="match status" value="1"/>
</dbReference>
<evidence type="ECO:0000256" key="7">
    <source>
        <dbReference type="ARBA" id="ARBA00022679"/>
    </source>
</evidence>
<feature type="transmembrane region" description="Helical" evidence="19">
    <location>
        <begin position="339"/>
        <end position="357"/>
    </location>
</feature>
<evidence type="ECO:0000256" key="5">
    <source>
        <dbReference type="ARBA" id="ARBA00022448"/>
    </source>
</evidence>
<keyword evidence="13 19" id="KW-1133">Transmembrane helix</keyword>
<evidence type="ECO:0000256" key="12">
    <source>
        <dbReference type="ARBA" id="ARBA00022840"/>
    </source>
</evidence>
<organism evidence="21 22">
    <name type="scientific">Kineococcus xinjiangensis</name>
    <dbReference type="NCBI Taxonomy" id="512762"/>
    <lineage>
        <taxon>Bacteria</taxon>
        <taxon>Bacillati</taxon>
        <taxon>Actinomycetota</taxon>
        <taxon>Actinomycetes</taxon>
        <taxon>Kineosporiales</taxon>
        <taxon>Kineosporiaceae</taxon>
        <taxon>Kineococcus</taxon>
    </lineage>
</organism>
<dbReference type="InterPro" id="IPR039430">
    <property type="entry name" value="Thymidylate_kin-like_dom"/>
</dbReference>
<evidence type="ECO:0000256" key="17">
    <source>
        <dbReference type="HAMAP-Rule" id="MF_00165"/>
    </source>
</evidence>
<dbReference type="HAMAP" id="MF_00165">
    <property type="entry name" value="Thymidylate_kinase"/>
    <property type="match status" value="1"/>
</dbReference>
<dbReference type="NCBIfam" id="TIGR00041">
    <property type="entry name" value="DTMP_kinase"/>
    <property type="match status" value="1"/>
</dbReference>